<evidence type="ECO:0000256" key="3">
    <source>
        <dbReference type="ARBA" id="ARBA00008725"/>
    </source>
</evidence>
<dbReference type="NCBIfam" id="TIGR02136">
    <property type="entry name" value="ptsS_2"/>
    <property type="match status" value="1"/>
</dbReference>
<reference evidence="12 13" key="1">
    <citation type="submission" date="2017-02" db="EMBL/GenBank/DDBJ databases">
        <authorList>
            <person name="Peterson S.W."/>
        </authorList>
    </citation>
    <scope>NUCLEOTIDE SEQUENCE [LARGE SCALE GENOMIC DNA]</scope>
    <source>
        <strain evidence="12 13">DSM 15102</strain>
    </source>
</reference>
<evidence type="ECO:0000259" key="11">
    <source>
        <dbReference type="Pfam" id="PF12849"/>
    </source>
</evidence>
<evidence type="ECO:0000256" key="9">
    <source>
        <dbReference type="ARBA" id="ARBA00023288"/>
    </source>
</evidence>
<keyword evidence="6 10" id="KW-0592">Phosphate transport</keyword>
<dbReference type="InterPro" id="IPR011862">
    <property type="entry name" value="Phos-bd"/>
</dbReference>
<dbReference type="SUPFAM" id="SSF53850">
    <property type="entry name" value="Periplasmic binding protein-like II"/>
    <property type="match status" value="1"/>
</dbReference>
<dbReference type="Pfam" id="PF12849">
    <property type="entry name" value="PBP_like_2"/>
    <property type="match status" value="1"/>
</dbReference>
<dbReference type="PANTHER" id="PTHR30570">
    <property type="entry name" value="PERIPLASMIC PHOSPHATE BINDING COMPONENT OF PHOSPHATE ABC TRANSPORTER"/>
    <property type="match status" value="1"/>
</dbReference>
<evidence type="ECO:0000256" key="6">
    <source>
        <dbReference type="ARBA" id="ARBA00022592"/>
    </source>
</evidence>
<comment type="subcellular location">
    <subcellularLocation>
        <location evidence="2 10">Cell membrane</location>
        <topology evidence="2 10">Lipid-anchor</topology>
    </subcellularLocation>
</comment>
<sequence length="297" mass="32124">MKKLYRKGILILTLLLSLFLVFVGCSTKEVTKKSNGEESESTTKEIMGKDLEGTITLIGSTSVTPIAQVIGDSFMKEYPNVKIEVQGVGSSAGIKATNDGLADIGMSSRDLKEEEKELGIKENIIAYDGIAVVVHPNNKINNLTQEQIGKIFKGEITNWNEVGGKDEKIDVISREEGSGTRSAFEELMGLESEKGSLVRQDATFADGNGAIVSNVAQKENAIGYISLSYLNDTVKALTIDGVEPTIENIKSGDYAVSRPFLMLTKGKVSDIAQAYLDYVLSEKGQKIVEENGVISID</sequence>
<protein>
    <recommendedName>
        <fullName evidence="10">Phosphate-binding protein</fullName>
    </recommendedName>
</protein>
<evidence type="ECO:0000256" key="1">
    <source>
        <dbReference type="ARBA" id="ARBA00002841"/>
    </source>
</evidence>
<name>A0A1T4K0K5_9FIRM</name>
<dbReference type="InterPro" id="IPR050811">
    <property type="entry name" value="Phosphate_ABC_transporter"/>
</dbReference>
<evidence type="ECO:0000256" key="4">
    <source>
        <dbReference type="ARBA" id="ARBA00011529"/>
    </source>
</evidence>
<evidence type="ECO:0000313" key="13">
    <source>
        <dbReference type="Proteomes" id="UP000196365"/>
    </source>
</evidence>
<keyword evidence="5 10" id="KW-0813">Transport</keyword>
<keyword evidence="7" id="KW-0732">Signal</keyword>
<dbReference type="CDD" id="cd13653">
    <property type="entry name" value="PBP2_phosphate_like_1"/>
    <property type="match status" value="1"/>
</dbReference>
<evidence type="ECO:0000313" key="12">
    <source>
        <dbReference type="EMBL" id="SJZ35943.1"/>
    </source>
</evidence>
<dbReference type="EMBL" id="FUWV01000001">
    <property type="protein sequence ID" value="SJZ35943.1"/>
    <property type="molecule type" value="Genomic_DNA"/>
</dbReference>
<dbReference type="AlphaFoldDB" id="A0A1T4K0K5"/>
<feature type="domain" description="PBP" evidence="11">
    <location>
        <begin position="53"/>
        <end position="282"/>
    </location>
</feature>
<accession>A0A1T4K0K5</accession>
<dbReference type="GO" id="GO:0006817">
    <property type="term" value="P:phosphate ion transport"/>
    <property type="evidence" value="ECO:0007669"/>
    <property type="project" value="UniProtKB-UniRule"/>
</dbReference>
<keyword evidence="10" id="KW-1003">Cell membrane</keyword>
<evidence type="ECO:0000256" key="5">
    <source>
        <dbReference type="ARBA" id="ARBA00022448"/>
    </source>
</evidence>
<evidence type="ECO:0000256" key="8">
    <source>
        <dbReference type="ARBA" id="ARBA00023139"/>
    </source>
</evidence>
<proteinExistence type="inferred from homology"/>
<dbReference type="RefSeq" id="WP_087677703.1">
    <property type="nucleotide sequence ID" value="NZ_FUWV01000001.1"/>
</dbReference>
<dbReference type="GO" id="GO:0042301">
    <property type="term" value="F:phosphate ion binding"/>
    <property type="evidence" value="ECO:0007669"/>
    <property type="project" value="UniProtKB-UniRule"/>
</dbReference>
<dbReference type="Proteomes" id="UP000196365">
    <property type="component" value="Unassembled WGS sequence"/>
</dbReference>
<evidence type="ECO:0000256" key="7">
    <source>
        <dbReference type="ARBA" id="ARBA00022729"/>
    </source>
</evidence>
<evidence type="ECO:0000256" key="10">
    <source>
        <dbReference type="RuleBase" id="RU367119"/>
    </source>
</evidence>
<keyword evidence="8 10" id="KW-0564">Palmitate</keyword>
<keyword evidence="9 10" id="KW-0449">Lipoprotein</keyword>
<dbReference type="GO" id="GO:0005886">
    <property type="term" value="C:plasma membrane"/>
    <property type="evidence" value="ECO:0007669"/>
    <property type="project" value="UniProtKB-SubCell"/>
</dbReference>
<dbReference type="PROSITE" id="PS51257">
    <property type="entry name" value="PROKAR_LIPOPROTEIN"/>
    <property type="match status" value="1"/>
</dbReference>
<keyword evidence="13" id="KW-1185">Reference proteome</keyword>
<comment type="function">
    <text evidence="10">Involved in the system for phosphate transport across the cytoplasmic membrane.</text>
</comment>
<dbReference type="InterPro" id="IPR024370">
    <property type="entry name" value="PBP_domain"/>
</dbReference>
<comment type="function">
    <text evidence="1">Part of the ABC transporter complex PstSACB involved in phosphate import.</text>
</comment>
<dbReference type="Gene3D" id="3.40.190.10">
    <property type="entry name" value="Periplasmic binding protein-like II"/>
    <property type="match status" value="2"/>
</dbReference>
<dbReference type="OrthoDB" id="9790048at2"/>
<keyword evidence="10" id="KW-0472">Membrane</keyword>
<evidence type="ECO:0000256" key="2">
    <source>
        <dbReference type="ARBA" id="ARBA00004193"/>
    </source>
</evidence>
<gene>
    <name evidence="12" type="ORF">SAMN02745973_00263</name>
</gene>
<comment type="similarity">
    <text evidence="3 10">Belongs to the PstS family.</text>
</comment>
<organism evidence="12 13">
    <name type="scientific">Garciella nitratireducens DSM 15102</name>
    <dbReference type="NCBI Taxonomy" id="1121911"/>
    <lineage>
        <taxon>Bacteria</taxon>
        <taxon>Bacillati</taxon>
        <taxon>Bacillota</taxon>
        <taxon>Clostridia</taxon>
        <taxon>Eubacteriales</taxon>
        <taxon>Eubacteriaceae</taxon>
        <taxon>Garciella</taxon>
    </lineage>
</organism>
<dbReference type="PANTHER" id="PTHR30570:SF1">
    <property type="entry name" value="PHOSPHATE-BINDING PROTEIN PSTS"/>
    <property type="match status" value="1"/>
</dbReference>
<comment type="subunit">
    <text evidence="4 10">The complex is composed of two ATP-binding proteins (PstB), two transmembrane proteins (PstC and PstA) and a solute-binding protein (PstS).</text>
</comment>